<evidence type="ECO:0000259" key="3">
    <source>
        <dbReference type="PROSITE" id="PS50090"/>
    </source>
</evidence>
<feature type="coiled-coil region" evidence="1">
    <location>
        <begin position="181"/>
        <end position="222"/>
    </location>
</feature>
<dbReference type="InterPro" id="IPR044822">
    <property type="entry name" value="Myb_DNA-bind_4"/>
</dbReference>
<dbReference type="Gene3D" id="1.10.10.60">
    <property type="entry name" value="Homeodomain-like"/>
    <property type="match status" value="1"/>
</dbReference>
<feature type="compositionally biased region" description="Basic and acidic residues" evidence="2">
    <location>
        <begin position="150"/>
        <end position="161"/>
    </location>
</feature>
<feature type="domain" description="Myb-like" evidence="3">
    <location>
        <begin position="30"/>
        <end position="96"/>
    </location>
</feature>
<keyword evidence="1" id="KW-0175">Coiled coil</keyword>
<dbReference type="PROSITE" id="PS50090">
    <property type="entry name" value="MYB_LIKE"/>
    <property type="match status" value="1"/>
</dbReference>
<sequence length="257" mass="30243">MDNDVVFGLQEYIIFDSQRPGPSSQNMVESQPKTEYKWNEDDSKILLDLYAKYKLKLGTFEIKNTKVLWIKISEQMKEFGVMVTPNNCLNRWRVLERNYKKFVYNQNKTGEQKEEGQNDENVAMEQTSEVNVTPKVLHAPAHPKASRLSSLKETRKSELEKTRTDRATYYKDRLQLERDKLEKIKIRNALIQQRNTKLENRNKLLEASNKLLEEQNQLLRKAAKIPILENEFVHSVNNHIVKYSFIITVVYSFNISV</sequence>
<organism evidence="4 5">
    <name type="scientific">Diabrotica virgifera virgifera</name>
    <name type="common">western corn rootworm</name>
    <dbReference type="NCBI Taxonomy" id="50390"/>
    <lineage>
        <taxon>Eukaryota</taxon>
        <taxon>Metazoa</taxon>
        <taxon>Ecdysozoa</taxon>
        <taxon>Arthropoda</taxon>
        <taxon>Hexapoda</taxon>
        <taxon>Insecta</taxon>
        <taxon>Pterygota</taxon>
        <taxon>Neoptera</taxon>
        <taxon>Endopterygota</taxon>
        <taxon>Coleoptera</taxon>
        <taxon>Polyphaga</taxon>
        <taxon>Cucujiformia</taxon>
        <taxon>Chrysomeloidea</taxon>
        <taxon>Chrysomelidae</taxon>
        <taxon>Galerucinae</taxon>
        <taxon>Diabroticina</taxon>
        <taxon>Diabroticites</taxon>
        <taxon>Diabrotica</taxon>
    </lineage>
</organism>
<reference evidence="4" key="1">
    <citation type="submission" date="2025-05" db="UniProtKB">
        <authorList>
            <consortium name="EnsemblMetazoa"/>
        </authorList>
    </citation>
    <scope>IDENTIFICATION</scope>
</reference>
<dbReference type="Pfam" id="PF13837">
    <property type="entry name" value="Myb_DNA-bind_4"/>
    <property type="match status" value="1"/>
</dbReference>
<dbReference type="InterPro" id="IPR001005">
    <property type="entry name" value="SANT/Myb"/>
</dbReference>
<evidence type="ECO:0000256" key="2">
    <source>
        <dbReference type="SAM" id="MobiDB-lite"/>
    </source>
</evidence>
<evidence type="ECO:0000313" key="5">
    <source>
        <dbReference type="Proteomes" id="UP001652700"/>
    </source>
</evidence>
<keyword evidence="5" id="KW-1185">Reference proteome</keyword>
<proteinExistence type="predicted"/>
<feature type="region of interest" description="Disordered" evidence="2">
    <location>
        <begin position="139"/>
        <end position="161"/>
    </location>
</feature>
<evidence type="ECO:0000313" key="4">
    <source>
        <dbReference type="EnsemblMetazoa" id="XP_050516514.1"/>
    </source>
</evidence>
<accession>A0ABM5L245</accession>
<evidence type="ECO:0000256" key="1">
    <source>
        <dbReference type="SAM" id="Coils"/>
    </source>
</evidence>
<dbReference type="EnsemblMetazoa" id="XM_050660557.1">
    <property type="protein sequence ID" value="XP_050516514.1"/>
    <property type="gene ID" value="LOC126891380"/>
</dbReference>
<protein>
    <recommendedName>
        <fullName evidence="3">Myb-like domain-containing protein</fullName>
    </recommendedName>
</protein>
<name>A0ABM5L245_DIAVI</name>
<dbReference type="GeneID" id="126891380"/>
<dbReference type="RefSeq" id="XP_050516514.1">
    <property type="nucleotide sequence ID" value="XM_050660557.1"/>
</dbReference>
<dbReference type="Proteomes" id="UP001652700">
    <property type="component" value="Unplaced"/>
</dbReference>